<dbReference type="GO" id="GO:0005886">
    <property type="term" value="C:plasma membrane"/>
    <property type="evidence" value="ECO:0007669"/>
    <property type="project" value="TreeGrafter"/>
</dbReference>
<gene>
    <name evidence="4" type="ORF">HKW66_Vig0230890</name>
</gene>
<evidence type="ECO:0000313" key="5">
    <source>
        <dbReference type="Proteomes" id="UP000743370"/>
    </source>
</evidence>
<keyword evidence="2" id="KW-0472">Membrane</keyword>
<comment type="subcellular location">
    <subcellularLocation>
        <location evidence="1">Membrane</location>
    </subcellularLocation>
</comment>
<reference evidence="4 5" key="1">
    <citation type="submission" date="2020-05" db="EMBL/GenBank/DDBJ databases">
        <title>Vigna angularis (adzuki bean) Var. LongXiaoDou No. 4 denovo assembly.</title>
        <authorList>
            <person name="Xiang H."/>
        </authorList>
    </citation>
    <scope>NUCLEOTIDE SEQUENCE [LARGE SCALE GENOMIC DNA]</scope>
    <source>
        <tissue evidence="4">Leaf</tissue>
    </source>
</reference>
<feature type="region of interest" description="Disordered" evidence="3">
    <location>
        <begin position="298"/>
        <end position="319"/>
    </location>
</feature>
<dbReference type="PANTHER" id="PTHR31415">
    <property type="entry name" value="OS05G0367900 PROTEIN"/>
    <property type="match status" value="1"/>
</dbReference>
<dbReference type="AlphaFoldDB" id="A0A8T0KB22"/>
<dbReference type="Proteomes" id="UP000743370">
    <property type="component" value="Unassembled WGS sequence"/>
</dbReference>
<dbReference type="InterPro" id="IPR044839">
    <property type="entry name" value="NDR1-like"/>
</dbReference>
<proteinExistence type="predicted"/>
<evidence type="ECO:0000313" key="4">
    <source>
        <dbReference type="EMBL" id="KAG2396814.1"/>
    </source>
</evidence>
<name>A0A8T0KB22_PHAAN</name>
<comment type="caution">
    <text evidence="4">The sequence shown here is derived from an EMBL/GenBank/DDBJ whole genome shotgun (WGS) entry which is preliminary data.</text>
</comment>
<dbReference type="GO" id="GO:0098542">
    <property type="term" value="P:defense response to other organism"/>
    <property type="evidence" value="ECO:0007669"/>
    <property type="project" value="InterPro"/>
</dbReference>
<feature type="compositionally biased region" description="Basic and acidic residues" evidence="3">
    <location>
        <begin position="309"/>
        <end position="319"/>
    </location>
</feature>
<dbReference type="EMBL" id="JABFOF010000005">
    <property type="protein sequence ID" value="KAG2396814.1"/>
    <property type="molecule type" value="Genomic_DNA"/>
</dbReference>
<dbReference type="GO" id="GO:0009506">
    <property type="term" value="C:plasmodesma"/>
    <property type="evidence" value="ECO:0007669"/>
    <property type="project" value="TreeGrafter"/>
</dbReference>
<dbReference type="PANTHER" id="PTHR31415:SF104">
    <property type="entry name" value="PROTEIN, PUTATIVE-RELATED"/>
    <property type="match status" value="1"/>
</dbReference>
<accession>A0A8T0KB22</accession>
<organism evidence="4 5">
    <name type="scientific">Phaseolus angularis</name>
    <name type="common">Azuki bean</name>
    <name type="synonym">Vigna angularis</name>
    <dbReference type="NCBI Taxonomy" id="3914"/>
    <lineage>
        <taxon>Eukaryota</taxon>
        <taxon>Viridiplantae</taxon>
        <taxon>Streptophyta</taxon>
        <taxon>Embryophyta</taxon>
        <taxon>Tracheophyta</taxon>
        <taxon>Spermatophyta</taxon>
        <taxon>Magnoliopsida</taxon>
        <taxon>eudicotyledons</taxon>
        <taxon>Gunneridae</taxon>
        <taxon>Pentapetalae</taxon>
        <taxon>rosids</taxon>
        <taxon>fabids</taxon>
        <taxon>Fabales</taxon>
        <taxon>Fabaceae</taxon>
        <taxon>Papilionoideae</taxon>
        <taxon>50 kb inversion clade</taxon>
        <taxon>NPAAA clade</taxon>
        <taxon>indigoferoid/millettioid clade</taxon>
        <taxon>Phaseoleae</taxon>
        <taxon>Vigna</taxon>
    </lineage>
</organism>
<evidence type="ECO:0000256" key="2">
    <source>
        <dbReference type="ARBA" id="ARBA00023136"/>
    </source>
</evidence>
<evidence type="ECO:0000256" key="1">
    <source>
        <dbReference type="ARBA" id="ARBA00004370"/>
    </source>
</evidence>
<protein>
    <submittedName>
        <fullName evidence="4">Uncharacterized protein</fullName>
    </submittedName>
</protein>
<sequence length="319" mass="36798">MACVVSVEMVSRPDQGRPSPLPFYNCAKGQALETMGANGLCCVEWESMTFDTFSGLRTLRLGLGSTKKEDWIMSVGVAFRKNIYNELYVRDKVTQAKDFLVEGKSPTGFVVKVAMDLKDEDDDGGCCALFSSDSMHLLEDSPCTYNLPRHRIHHVLRRAQPRAFKLHISDTTLTQFKYTSSDNTLRYNLILNFMAGNPNKKVNFSYESMESHVSYNGVTFASMELLTLRDSFRQHRQSTNLLNDVYRGNYETVLDQDQVKTLEEDEKKRVFHFSMRLHFVAYFGGEREQWWRTYESKDHDDGGATNVEVETRRGRHEQW</sequence>
<evidence type="ECO:0000256" key="3">
    <source>
        <dbReference type="SAM" id="MobiDB-lite"/>
    </source>
</evidence>